<dbReference type="InterPro" id="IPR011990">
    <property type="entry name" value="TPR-like_helical_dom_sf"/>
</dbReference>
<name>A0A1D9G1Q9_MOOP1</name>
<sequence length="523" mass="61184">MSRSKSQKFRSDEQESYLRLKRDLSWREGFGILFVRCTPVQEKRIIEEIKQDINDKTVDVLKLDHSIYNLYDLIEEKVNDNPIDILVISGLEKSLALDDYIKRTLENPKKSYQREALASLLGHLNWQRERFRDDFNCCLVFTVRKYTLRYLVRRAPDFFDWRSGVIEFPVDRDIDLLDYYIPFQADIDQEKTQEVSQDKVHTNEEYYDLLKKLLLLEYENDGDLQAIHDVVESNADKLDNSFAKILEQWLLKTCAELNPEEKEAIAGIVESLCLDIAQYNLVKSANAIEIAITGLETVLQLRPRETLSQEWAKTLHYIGTVYRNRIVGDKAENLEKAIACYQQALTVRTFEAFPEDWAMTQNLLGIAYYKRIKGEKAQNIEKAIACYQQALTVRTFEAFPEDWARTQYNLGNAYRKRIKGEKAQNIEVAIACYQQALTVRTFEAFTQDWARTQIHLGNAYFKRIKGQKIQNFKLAIAYIEEAFTVLTFQDFIEILPRGNRKFILKLTYNIISTIVSKLKKLLE</sequence>
<reference evidence="2" key="1">
    <citation type="submission" date="2016-10" db="EMBL/GenBank/DDBJ databases">
        <title>Comparative genomics uncovers the prolific and rare metabolic potential of the cyanobacterial genus Moorea.</title>
        <authorList>
            <person name="Leao T."/>
            <person name="Castelao G."/>
            <person name="Korobeynikov A."/>
            <person name="Monroe E.A."/>
            <person name="Podell S."/>
            <person name="Glukhov E."/>
            <person name="Allen E."/>
            <person name="Gerwick W.H."/>
            <person name="Gerwick L."/>
        </authorList>
    </citation>
    <scope>NUCLEOTIDE SEQUENCE [LARGE SCALE GENOMIC DNA]</scope>
    <source>
        <strain evidence="2">JHB</strain>
    </source>
</reference>
<evidence type="ECO:0000313" key="2">
    <source>
        <dbReference type="Proteomes" id="UP000176944"/>
    </source>
</evidence>
<dbReference type="Proteomes" id="UP000176944">
    <property type="component" value="Chromosome"/>
</dbReference>
<evidence type="ECO:0000313" key="1">
    <source>
        <dbReference type="EMBL" id="AOY81556.1"/>
    </source>
</evidence>
<dbReference type="EMBL" id="CP017708">
    <property type="protein sequence ID" value="AOY81556.1"/>
    <property type="molecule type" value="Genomic_DNA"/>
</dbReference>
<dbReference type="InterPro" id="IPR006597">
    <property type="entry name" value="Sel1-like"/>
</dbReference>
<dbReference type="Gene3D" id="1.25.40.10">
    <property type="entry name" value="Tetratricopeptide repeat domain"/>
    <property type="match status" value="1"/>
</dbReference>
<accession>A0A1D9G1Q9</accession>
<protein>
    <submittedName>
        <fullName evidence="1">Tetratricopeptide repeat protein</fullName>
    </submittedName>
</protein>
<proteinExistence type="predicted"/>
<gene>
    <name evidence="1" type="ORF">BJP36_18200</name>
</gene>
<dbReference type="AlphaFoldDB" id="A0A1D9G1Q9"/>
<dbReference type="Pfam" id="PF08238">
    <property type="entry name" value="Sel1"/>
    <property type="match status" value="4"/>
</dbReference>
<organism evidence="1 2">
    <name type="scientific">Moorena producens (strain JHB)</name>
    <dbReference type="NCBI Taxonomy" id="1454205"/>
    <lineage>
        <taxon>Bacteria</taxon>
        <taxon>Bacillati</taxon>
        <taxon>Cyanobacteriota</taxon>
        <taxon>Cyanophyceae</taxon>
        <taxon>Coleofasciculales</taxon>
        <taxon>Coleofasciculaceae</taxon>
        <taxon>Moorena</taxon>
    </lineage>
</organism>
<dbReference type="SUPFAM" id="SSF48452">
    <property type="entry name" value="TPR-like"/>
    <property type="match status" value="1"/>
</dbReference>